<keyword evidence="2 4" id="KW-0548">Nucleotidyltransferase</keyword>
<evidence type="ECO:0000256" key="2">
    <source>
        <dbReference type="ARBA" id="ARBA00022695"/>
    </source>
</evidence>
<dbReference type="CDD" id="cd02523">
    <property type="entry name" value="PC_cytidylyltransferase"/>
    <property type="match status" value="1"/>
</dbReference>
<name>A0ABX0H047_9ACTN</name>
<dbReference type="SUPFAM" id="SSF53448">
    <property type="entry name" value="Nucleotide-diphospho-sugar transferases"/>
    <property type="match status" value="1"/>
</dbReference>
<gene>
    <name evidence="4" type="ORF">G9H71_15375</name>
</gene>
<dbReference type="InterPro" id="IPR050065">
    <property type="entry name" value="GlmU-like"/>
</dbReference>
<keyword evidence="5" id="KW-1185">Reference proteome</keyword>
<accession>A0ABX0H047</accession>
<dbReference type="EMBL" id="JAANNP010000018">
    <property type="protein sequence ID" value="NHC15167.1"/>
    <property type="molecule type" value="Genomic_DNA"/>
</dbReference>
<dbReference type="PANTHER" id="PTHR43584">
    <property type="entry name" value="NUCLEOTIDYL TRANSFERASE"/>
    <property type="match status" value="1"/>
</dbReference>
<feature type="domain" description="MobA-like NTP transferase" evidence="3">
    <location>
        <begin position="3"/>
        <end position="133"/>
    </location>
</feature>
<dbReference type="RefSeq" id="WP_166283389.1">
    <property type="nucleotide sequence ID" value="NZ_JAANNP010000018.1"/>
</dbReference>
<dbReference type="Gene3D" id="3.90.550.10">
    <property type="entry name" value="Spore Coat Polysaccharide Biosynthesis Protein SpsA, Chain A"/>
    <property type="match status" value="1"/>
</dbReference>
<evidence type="ECO:0000256" key="1">
    <source>
        <dbReference type="ARBA" id="ARBA00022679"/>
    </source>
</evidence>
<reference evidence="4 5" key="1">
    <citation type="submission" date="2020-03" db="EMBL/GenBank/DDBJ databases">
        <title>Two novel Motilibacter sp.</title>
        <authorList>
            <person name="Liu S."/>
        </authorList>
    </citation>
    <scope>NUCLEOTIDE SEQUENCE [LARGE SCALE GENOMIC DNA]</scope>
    <source>
        <strain evidence="4 5">E257</strain>
    </source>
</reference>
<comment type="caution">
    <text evidence="4">The sequence shown here is derived from an EMBL/GenBank/DDBJ whole genome shotgun (WGS) entry which is preliminary data.</text>
</comment>
<evidence type="ECO:0000313" key="5">
    <source>
        <dbReference type="Proteomes" id="UP000800981"/>
    </source>
</evidence>
<organism evidence="4 5">
    <name type="scientific">Motilibacter deserti</name>
    <dbReference type="NCBI Taxonomy" id="2714956"/>
    <lineage>
        <taxon>Bacteria</taxon>
        <taxon>Bacillati</taxon>
        <taxon>Actinomycetota</taxon>
        <taxon>Actinomycetes</taxon>
        <taxon>Motilibacterales</taxon>
        <taxon>Motilibacteraceae</taxon>
        <taxon>Motilibacter</taxon>
    </lineage>
</organism>
<proteinExistence type="predicted"/>
<dbReference type="InterPro" id="IPR029044">
    <property type="entry name" value="Nucleotide-diphossugar_trans"/>
</dbReference>
<protein>
    <submittedName>
        <fullName evidence="4">Phosphocholine cytidylyltransferase family protein</fullName>
    </submittedName>
</protein>
<keyword evidence="1" id="KW-0808">Transferase</keyword>
<dbReference type="Pfam" id="PF12804">
    <property type="entry name" value="NTP_transf_3"/>
    <property type="match status" value="1"/>
</dbReference>
<evidence type="ECO:0000259" key="3">
    <source>
        <dbReference type="Pfam" id="PF12804"/>
    </source>
</evidence>
<evidence type="ECO:0000313" key="4">
    <source>
        <dbReference type="EMBL" id="NHC15167.1"/>
    </source>
</evidence>
<dbReference type="PANTHER" id="PTHR43584:SF5">
    <property type="entry name" value="PROTEIN LICC"/>
    <property type="match status" value="1"/>
</dbReference>
<dbReference type="GO" id="GO:0016779">
    <property type="term" value="F:nucleotidyltransferase activity"/>
    <property type="evidence" value="ECO:0007669"/>
    <property type="project" value="UniProtKB-KW"/>
</dbReference>
<sequence length="246" mass="27093">MIGLVLAAGWGSRLGELTAKLPKTLLEVRDGQSILDSTLANLRAAGLDEVAVVTGYAAERIEEQVPRLEERHGLKLRLIFNEKALEWNNCYSLWVAREQFEQGVLLVNGDTVHPPVVEERVLAARGPQLLLATDTEKKLGEEEMKVVLAADGRLERITKLMPAESAHGEYIGVTVIEPAVAGALADALETTWKRDPGLYYEDGFQELVDRGGEVRTAPIGKVDWVEVDSPEDYARAKSIAARWPAR</sequence>
<dbReference type="Proteomes" id="UP000800981">
    <property type="component" value="Unassembled WGS sequence"/>
</dbReference>
<dbReference type="InterPro" id="IPR025877">
    <property type="entry name" value="MobA-like_NTP_Trfase"/>
</dbReference>